<protein>
    <submittedName>
        <fullName evidence="2">Uncharacterized protein</fullName>
    </submittedName>
</protein>
<sequence length="129" mass="13683">MMKNLLKTAVVGAALVASSVAMAQPAMASDLSWTFSDGVISYSDSTNKFCVRAYDSEGARQVTATITPTGGGRSVTVTDKNDYYGHPGGTCIYLNSSYVSENTSLTVTAKSYWGERGTWVGRGSRTITT</sequence>
<dbReference type="RefSeq" id="WP_344988582.1">
    <property type="nucleotide sequence ID" value="NZ_BAAAXV010000002.1"/>
</dbReference>
<feature type="chain" id="PRO_5046869763" evidence="1">
    <location>
        <begin position="24"/>
        <end position="129"/>
    </location>
</feature>
<evidence type="ECO:0000313" key="2">
    <source>
        <dbReference type="EMBL" id="MFB9629779.1"/>
    </source>
</evidence>
<keyword evidence="1" id="KW-0732">Signal</keyword>
<evidence type="ECO:0000313" key="3">
    <source>
        <dbReference type="Proteomes" id="UP001589532"/>
    </source>
</evidence>
<dbReference type="Proteomes" id="UP001589532">
    <property type="component" value="Unassembled WGS sequence"/>
</dbReference>
<keyword evidence="3" id="KW-1185">Reference proteome</keyword>
<comment type="caution">
    <text evidence="2">The sequence shown here is derived from an EMBL/GenBank/DDBJ whole genome shotgun (WGS) entry which is preliminary data.</text>
</comment>
<organism evidence="2 3">
    <name type="scientific">Nonomuraea helvata</name>
    <dbReference type="NCBI Taxonomy" id="37484"/>
    <lineage>
        <taxon>Bacteria</taxon>
        <taxon>Bacillati</taxon>
        <taxon>Actinomycetota</taxon>
        <taxon>Actinomycetes</taxon>
        <taxon>Streptosporangiales</taxon>
        <taxon>Streptosporangiaceae</taxon>
        <taxon>Nonomuraea</taxon>
    </lineage>
</organism>
<accession>A0ABV5SDY2</accession>
<gene>
    <name evidence="2" type="ORF">ACFFSA_42480</name>
</gene>
<name>A0ABV5SDY2_9ACTN</name>
<proteinExistence type="predicted"/>
<reference evidence="2 3" key="1">
    <citation type="submission" date="2024-09" db="EMBL/GenBank/DDBJ databases">
        <authorList>
            <person name="Sun Q."/>
            <person name="Mori K."/>
        </authorList>
    </citation>
    <scope>NUCLEOTIDE SEQUENCE [LARGE SCALE GENOMIC DNA]</scope>
    <source>
        <strain evidence="2 3">JCM 3143</strain>
    </source>
</reference>
<dbReference type="EMBL" id="JBHMBW010000064">
    <property type="protein sequence ID" value="MFB9629779.1"/>
    <property type="molecule type" value="Genomic_DNA"/>
</dbReference>
<evidence type="ECO:0000256" key="1">
    <source>
        <dbReference type="SAM" id="SignalP"/>
    </source>
</evidence>
<feature type="signal peptide" evidence="1">
    <location>
        <begin position="1"/>
        <end position="23"/>
    </location>
</feature>